<keyword evidence="4" id="KW-1185">Reference proteome</keyword>
<reference evidence="3 4" key="1">
    <citation type="submission" date="2019-04" db="EMBL/GenBank/DDBJ databases">
        <title>High contiguity whole genome sequence and gene annotation resource for two Venturia nashicola isolates.</title>
        <authorList>
            <person name="Prokchorchik M."/>
            <person name="Won K."/>
            <person name="Lee Y."/>
            <person name="Choi E.D."/>
            <person name="Segonzac C."/>
            <person name="Sohn K.H."/>
        </authorList>
    </citation>
    <scope>NUCLEOTIDE SEQUENCE [LARGE SCALE GENOMIC DNA]</scope>
    <source>
        <strain evidence="3 4">PRI2</strain>
    </source>
</reference>
<evidence type="ECO:0000313" key="3">
    <source>
        <dbReference type="EMBL" id="TID15593.1"/>
    </source>
</evidence>
<dbReference type="InterPro" id="IPR011058">
    <property type="entry name" value="Cyanovirin-N"/>
</dbReference>
<feature type="domain" description="Cyanovirin-N" evidence="2">
    <location>
        <begin position="172"/>
        <end position="258"/>
    </location>
</feature>
<accession>A0A4Z1NLI4</accession>
<dbReference type="InterPro" id="IPR036673">
    <property type="entry name" value="Cyanovirin-N_sf"/>
</dbReference>
<dbReference type="Proteomes" id="UP000298493">
    <property type="component" value="Unassembled WGS sequence"/>
</dbReference>
<dbReference type="STRING" id="86259.A0A4Z1NLI4"/>
<organism evidence="3 4">
    <name type="scientific">Venturia nashicola</name>
    <dbReference type="NCBI Taxonomy" id="86259"/>
    <lineage>
        <taxon>Eukaryota</taxon>
        <taxon>Fungi</taxon>
        <taxon>Dikarya</taxon>
        <taxon>Ascomycota</taxon>
        <taxon>Pezizomycotina</taxon>
        <taxon>Dothideomycetes</taxon>
        <taxon>Pleosporomycetidae</taxon>
        <taxon>Venturiales</taxon>
        <taxon>Venturiaceae</taxon>
        <taxon>Venturia</taxon>
    </lineage>
</organism>
<dbReference type="Pfam" id="PF06985">
    <property type="entry name" value="HET"/>
    <property type="match status" value="1"/>
</dbReference>
<dbReference type="PANTHER" id="PTHR33112">
    <property type="entry name" value="DOMAIN PROTEIN, PUTATIVE-RELATED"/>
    <property type="match status" value="1"/>
</dbReference>
<evidence type="ECO:0000259" key="1">
    <source>
        <dbReference type="Pfam" id="PF06985"/>
    </source>
</evidence>
<dbReference type="SUPFAM" id="SSF51322">
    <property type="entry name" value="Cyanovirin-N"/>
    <property type="match status" value="1"/>
</dbReference>
<gene>
    <name evidence="3" type="ORF">E6O75_ATG07921</name>
</gene>
<dbReference type="PANTHER" id="PTHR33112:SF13">
    <property type="entry name" value="HETEROKARYON INCOMPATIBILITY DOMAIN-CONTAINING PROTEIN"/>
    <property type="match status" value="1"/>
</dbReference>
<dbReference type="Gene3D" id="2.30.60.10">
    <property type="entry name" value="Cyanovirin-N"/>
    <property type="match status" value="1"/>
</dbReference>
<dbReference type="EMBL" id="SNSC02000020">
    <property type="protein sequence ID" value="TID15593.1"/>
    <property type="molecule type" value="Genomic_DNA"/>
</dbReference>
<sequence>MLIFSVSFQIDCEEVREGGEEVGAWTAYPYEIPREIRGRKGAQRGAGVQLVKYLEIRKLGPLMSKLKWSRIAKLSQQRLLIGWTSREWKFLNGRDAFFKKCEELVDYSLWAELACPNCEWHYDVVGLELSLPMARDQPFSITTVDFDERHCPSLTSLGSRLSATGNADIRNLRLISSFLLAADCLQLDGNYASCFLDLNGCIGKQNGRLSRGSNFSKCFQDISLAGTTLRARLKLNSGVVQQSSIDICRIVRCLNGRLISFKGLQPQDDYPPIPVGVAESAGQLGGCKAKIVNGSMLLATYSVDLTEPYECAFDLREIFGVVDGRLRPFGRCWTLDQLKNMSLSGSVLSLDIKQPPKDVNDDDESQVYEKYMVDLVDYIVLEEGRLKLRHTSNGCPACASAFRAGKWFSPWNENTRTRIQSLDVWRVSSNCALCRLARQLVHESGISGRYVRPELFITTTSKWAFDAETVELEINIRDFKRCYRLFLDEDQSTNTFAFEVFPRRSASEDWFHPYKRWSLAKSWIEACVDYHESCHQGEVPLPSRCLDIGTQSGDQAKIINSSNKLGRYACLSYCWGRTELNKLTSRNIAAYSKGIPRTTLPDMYLDAISVCQYLGIRYLWIDSLCILQDSKEDWLQESAQMASYYGRCYICVAATNLNSPDAKLDIQDRSVATRAEGIDARGFSYSLFAYPSDKLDNLPHFSRAEIDTLDDHFPLMRRAWVFQERLLTPRTLHFAGAEILFECAEGIFCECGHAMDGYWRSIGDQGRRMGMEGMDDGAVVRRKSPQSLRWTQYVTAYSALNLTFASDRLPAISGLARDYACRKSTQDTGQFLAGLWRSNIYDELVWFVGAPLLRHRARDALEHDLGRGPEAKFWTARKAREGKYIAPSWSWASVSEAVNYRTPANDRPLCQVLETFLSLSGADEFGSVTTGCALKINGQLAHSSWAVIGDGSASVPYMLTSIIGSQRMDLDDSQGILFLPDYTITATDGELIPQAEKLFVLRTISQKVSLVGWSFYPDKLKMMNKEKERVDRIYNTLCLVLRKRSEYDGGDLAYYERIGFTEYVNVVGAVENIDPNSFWEETFMLV</sequence>
<proteinExistence type="predicted"/>
<protein>
    <submittedName>
        <fullName evidence="3">HET-domain-containing protein</fullName>
    </submittedName>
</protein>
<dbReference type="InterPro" id="IPR010730">
    <property type="entry name" value="HET"/>
</dbReference>
<comment type="caution">
    <text evidence="3">The sequence shown here is derived from an EMBL/GenBank/DDBJ whole genome shotgun (WGS) entry which is preliminary data.</text>
</comment>
<name>A0A4Z1NLI4_9PEZI</name>
<dbReference type="AlphaFoldDB" id="A0A4Z1NLI4"/>
<dbReference type="Pfam" id="PF08881">
    <property type="entry name" value="CVNH"/>
    <property type="match status" value="1"/>
</dbReference>
<evidence type="ECO:0000259" key="2">
    <source>
        <dbReference type="Pfam" id="PF08881"/>
    </source>
</evidence>
<evidence type="ECO:0000313" key="4">
    <source>
        <dbReference type="Proteomes" id="UP000298493"/>
    </source>
</evidence>
<feature type="domain" description="Heterokaryon incompatibility" evidence="1">
    <location>
        <begin position="568"/>
        <end position="724"/>
    </location>
</feature>